<evidence type="ECO:0000313" key="2">
    <source>
        <dbReference type="Proteomes" id="UP001153331"/>
    </source>
</evidence>
<gene>
    <name evidence="1" type="ORF">OPT61_g9484</name>
</gene>
<sequence length="1540" mass="161914">MGLRWRLGSRWLHLGIAGSSRGANRGQGTAQRRSDGNAVEGAFALRDGRGSRDVAAAWRLPRSRVCWMWNWCPRLHFAHIASDNRAPTTREQPLTVPPGRNTATMAAPQSNGRAKKSPKSKANGYSNGAANAAPSNGQLNGHANKSQSSSVTVRPGKQRRTFTGAVTSIVLRLSIWYFILTAAFRCPSSVTQLNDLSPRVCAPYLQARAYATPHLDPYYQTYLAPHVEKVKPYADHFERQVYTPAASFTKKQYATYGAHRVELAQKQAAASWDKTVRPHLLTAQNAAQTQYDTYLGPHVKRASDAAGPYYSQVKDSSNDFYHKSLLPAYEASLPYLSEARVQGRHLLVDVVFPHVRSAKDVTWSFLTRNVWPQIRVLYGDNVEPQLVRISERLGRYRDQKKVESVADAQNFETPAAVTDATKIVPTVAASSSSSIASVASNSISSATEAASSVVDSILGGGSSSSISNEAHSEPSIDPKDSGLTPEELKEKLNEDLRKWQSKFAAAADKGAEDLEQRVAEITNRQVEKGVNGHGKALIVKLEESSDSAIAGLKSFIKRTVKSLPEDATEKDLEAALEQCSAKARELGQTVKQKAQDVRQWKATYDTETDTLVQAAVKSTVEVLEKIHGLGLQEVGMRWAWTDGVTYKDWQNYHKLKSTLTEWQAEVESVGARHEGLRVAHEEAKRLEDEAMSIASKNVNELVRLKDVAKWKLWAEDATDDFTNNTVPPRARKAAQQIVDNVENASSKVSEAIIGTEIPVSEGIASSIKDAASGASSKISEASSKVSESVVGSETPSAEGVASQVSSKASEIVADGASSVSSGASKAASVASDAKDNIVDEASSATESPKKVWGGVAAQVLVEAREPVFDDIIDDEDDSYSVKLQSIVADAGDRAAELSKAVSEALLGATKTQGGVESATSLASEQYAKAIAAASAALYGTQQQPLESATSVASVKFADAVTAASYAIYGTPTPTAVIKTVQVEVSSRYSNAVSLASEQLENAKSQLSLLASGTQQPAYQTLLSGFEKAYSDSVAAASQQLQAALQYTESAKSYAAGPTQGYFESVSSIASSRLSEGLSQASAQFSSQPTSGVDSARRQYYEAIGLAHGRYSEFMSAASSAVYGPQQGTVESLASVASASASSLASVASVSAASAVSGVSDTANSVAANAQSVASNAQVAAESLASQVSSSVIGTETPWTESLASQASENWESLIAKASSQVYGQPTPWAESVYSQAGEYGAQATSKAAEQYAGIQALISELVIGREPDFTESVMSRFASAYSTGLPAVVASAGSYVNEQYDSASSYAGESFDAATEYAADAYASASSVVSSIFTPPAAIETILSQASAQIDQAVESASIAVYGTPKGAAEQASESVASAYASIQSQVSEAIYGTQQVQDSFTAAAVSAQAAISAAIFGTPTATGYAASVTSGASDAYGSVVSGAGEVYSSVASNAGEAYESVASAASENADYAYSKISSAVYGPEQGAMESASSRIAQAIEVANSRISEMYASASSTAGEAASSVASIATEATQRVKDEL</sequence>
<proteinExistence type="predicted"/>
<reference evidence="1" key="1">
    <citation type="submission" date="2022-11" db="EMBL/GenBank/DDBJ databases">
        <title>Genome Sequence of Boeremia exigua.</title>
        <authorList>
            <person name="Buettner E."/>
        </authorList>
    </citation>
    <scope>NUCLEOTIDE SEQUENCE</scope>
    <source>
        <strain evidence="1">CU02</strain>
    </source>
</reference>
<evidence type="ECO:0000313" key="1">
    <source>
        <dbReference type="EMBL" id="KAJ8106512.1"/>
    </source>
</evidence>
<organism evidence="1 2">
    <name type="scientific">Boeremia exigua</name>
    <dbReference type="NCBI Taxonomy" id="749465"/>
    <lineage>
        <taxon>Eukaryota</taxon>
        <taxon>Fungi</taxon>
        <taxon>Dikarya</taxon>
        <taxon>Ascomycota</taxon>
        <taxon>Pezizomycotina</taxon>
        <taxon>Dothideomycetes</taxon>
        <taxon>Pleosporomycetidae</taxon>
        <taxon>Pleosporales</taxon>
        <taxon>Pleosporineae</taxon>
        <taxon>Didymellaceae</taxon>
        <taxon>Boeremia</taxon>
    </lineage>
</organism>
<accession>A0ACC2HTV2</accession>
<comment type="caution">
    <text evidence="1">The sequence shown here is derived from an EMBL/GenBank/DDBJ whole genome shotgun (WGS) entry which is preliminary data.</text>
</comment>
<protein>
    <submittedName>
        <fullName evidence="1">Uncharacterized protein</fullName>
    </submittedName>
</protein>
<keyword evidence="2" id="KW-1185">Reference proteome</keyword>
<dbReference type="EMBL" id="JAPHNI010001147">
    <property type="protein sequence ID" value="KAJ8106512.1"/>
    <property type="molecule type" value="Genomic_DNA"/>
</dbReference>
<dbReference type="Proteomes" id="UP001153331">
    <property type="component" value="Unassembled WGS sequence"/>
</dbReference>
<name>A0ACC2HTV2_9PLEO</name>